<evidence type="ECO:0000313" key="2">
    <source>
        <dbReference type="Proteomes" id="UP000469670"/>
    </source>
</evidence>
<comment type="caution">
    <text evidence="1">The sequence shown here is derived from an EMBL/GenBank/DDBJ whole genome shotgun (WGS) entry which is preliminary data.</text>
</comment>
<dbReference type="AlphaFoldDB" id="A0A7K3RZI1"/>
<feature type="non-terminal residue" evidence="1">
    <location>
        <position position="1"/>
    </location>
</feature>
<sequence length="59" mass="5878">TAQVQPLAEGVGAQARPFVGGLTDTVREDARPAVADAVTGAQGLTSVTPSFVTDAVPGR</sequence>
<dbReference type="Proteomes" id="UP000469670">
    <property type="component" value="Unassembled WGS sequence"/>
</dbReference>
<organism evidence="1 2">
    <name type="scientific">Streptomyces parvus</name>
    <dbReference type="NCBI Taxonomy" id="66428"/>
    <lineage>
        <taxon>Bacteria</taxon>
        <taxon>Bacillati</taxon>
        <taxon>Actinomycetota</taxon>
        <taxon>Actinomycetes</taxon>
        <taxon>Kitasatosporales</taxon>
        <taxon>Streptomycetaceae</taxon>
        <taxon>Streptomyces</taxon>
    </lineage>
</organism>
<dbReference type="EMBL" id="JAAGMP010000913">
    <property type="protein sequence ID" value="NEC20645.1"/>
    <property type="molecule type" value="Genomic_DNA"/>
</dbReference>
<reference evidence="1 2" key="1">
    <citation type="submission" date="2020-01" db="EMBL/GenBank/DDBJ databases">
        <title>Insect and environment-associated Actinomycetes.</title>
        <authorList>
            <person name="Currrie C."/>
            <person name="Chevrette M."/>
            <person name="Carlson C."/>
            <person name="Stubbendieck R."/>
            <person name="Wendt-Pienkowski E."/>
        </authorList>
    </citation>
    <scope>NUCLEOTIDE SEQUENCE [LARGE SCALE GENOMIC DNA]</scope>
    <source>
        <strain evidence="1 2">SID7590</strain>
    </source>
</reference>
<gene>
    <name evidence="1" type="ORF">G3I50_20730</name>
</gene>
<name>A0A7K3RZI1_9ACTN</name>
<proteinExistence type="predicted"/>
<protein>
    <submittedName>
        <fullName evidence="1">Uncharacterized protein</fullName>
    </submittedName>
</protein>
<accession>A0A7K3RZI1</accession>
<evidence type="ECO:0000313" key="1">
    <source>
        <dbReference type="EMBL" id="NEC20645.1"/>
    </source>
</evidence>